<dbReference type="EC" id="5.6.2.4" evidence="9"/>
<evidence type="ECO:0000313" key="14">
    <source>
        <dbReference type="Proteomes" id="UP000183047"/>
    </source>
</evidence>
<comment type="catalytic activity">
    <reaction evidence="8">
        <text>Couples ATP hydrolysis with the unwinding of duplex DNA by translocating in the 3'-5' direction.</text>
        <dbReference type="EC" id="5.6.2.4"/>
    </reaction>
</comment>
<dbReference type="GO" id="GO:0003677">
    <property type="term" value="F:DNA binding"/>
    <property type="evidence" value="ECO:0007669"/>
    <property type="project" value="UniProtKB-KW"/>
</dbReference>
<accession>A0A1G5GU62</accession>
<evidence type="ECO:0000256" key="11">
    <source>
        <dbReference type="PROSITE-ProRule" id="PRU00560"/>
    </source>
</evidence>
<dbReference type="InterPro" id="IPR014017">
    <property type="entry name" value="DNA_helicase_UvrD-like_C"/>
</dbReference>
<dbReference type="Proteomes" id="UP000183047">
    <property type="component" value="Unassembled WGS sequence"/>
</dbReference>
<dbReference type="GO" id="GO:0000725">
    <property type="term" value="P:recombinational repair"/>
    <property type="evidence" value="ECO:0007669"/>
    <property type="project" value="TreeGrafter"/>
</dbReference>
<evidence type="ECO:0000256" key="1">
    <source>
        <dbReference type="ARBA" id="ARBA00009922"/>
    </source>
</evidence>
<dbReference type="EMBL" id="FMUR01000024">
    <property type="protein sequence ID" value="SCY54710.1"/>
    <property type="molecule type" value="Genomic_DNA"/>
</dbReference>
<dbReference type="PROSITE" id="PS51198">
    <property type="entry name" value="UVRD_HELICASE_ATP_BIND"/>
    <property type="match status" value="1"/>
</dbReference>
<dbReference type="AlphaFoldDB" id="A0A1G5GU62"/>
<keyword evidence="14" id="KW-1185">Reference proteome</keyword>
<protein>
    <recommendedName>
        <fullName evidence="9">DNA 3'-5' helicase</fullName>
        <ecNumber evidence="9">5.6.2.4</ecNumber>
    </recommendedName>
</protein>
<proteinExistence type="inferred from homology"/>
<organism evidence="13 14">
    <name type="scientific">Butyrivibrio hungatei</name>
    <dbReference type="NCBI Taxonomy" id="185008"/>
    <lineage>
        <taxon>Bacteria</taxon>
        <taxon>Bacillati</taxon>
        <taxon>Bacillota</taxon>
        <taxon>Clostridia</taxon>
        <taxon>Lachnospirales</taxon>
        <taxon>Lachnospiraceae</taxon>
        <taxon>Butyrivibrio</taxon>
    </lineage>
</organism>
<reference evidence="14" key="1">
    <citation type="submission" date="2016-10" db="EMBL/GenBank/DDBJ databases">
        <authorList>
            <person name="Varghese N."/>
            <person name="Submissions S."/>
        </authorList>
    </citation>
    <scope>NUCLEOTIDE SEQUENCE [LARGE SCALE GENOMIC DNA]</scope>
    <source>
        <strain evidence="14">XBD2006</strain>
    </source>
</reference>
<evidence type="ECO:0000256" key="3">
    <source>
        <dbReference type="ARBA" id="ARBA00022801"/>
    </source>
</evidence>
<comment type="catalytic activity">
    <reaction evidence="10">
        <text>ATP + H2O = ADP + phosphate + H(+)</text>
        <dbReference type="Rhea" id="RHEA:13065"/>
        <dbReference type="ChEBI" id="CHEBI:15377"/>
        <dbReference type="ChEBI" id="CHEBI:15378"/>
        <dbReference type="ChEBI" id="CHEBI:30616"/>
        <dbReference type="ChEBI" id="CHEBI:43474"/>
        <dbReference type="ChEBI" id="CHEBI:456216"/>
        <dbReference type="EC" id="5.6.2.4"/>
    </reaction>
</comment>
<comment type="similarity">
    <text evidence="1">Belongs to the helicase family. UvrD subfamily.</text>
</comment>
<keyword evidence="3 11" id="KW-0378">Hydrolase</keyword>
<keyword evidence="4 11" id="KW-0347">Helicase</keyword>
<dbReference type="SUPFAM" id="SSF52540">
    <property type="entry name" value="P-loop containing nucleoside triphosphate hydrolases"/>
    <property type="match status" value="1"/>
</dbReference>
<feature type="domain" description="UvrD-like helicase ATP-binding" evidence="12">
    <location>
        <begin position="13"/>
        <end position="295"/>
    </location>
</feature>
<dbReference type="GO" id="GO:0016887">
    <property type="term" value="F:ATP hydrolysis activity"/>
    <property type="evidence" value="ECO:0007669"/>
    <property type="project" value="RHEA"/>
</dbReference>
<dbReference type="PANTHER" id="PTHR11070">
    <property type="entry name" value="UVRD / RECB / PCRA DNA HELICASE FAMILY MEMBER"/>
    <property type="match status" value="1"/>
</dbReference>
<sequence>MLEQIKNKISEVHGSDEKQLDIIFSDADRIIVEAPAGCGKTTTLVSKIAYMIATRSFAQNKKVLALTFSVNAAYKMKKDLADKLPEMGLSDIREPADLNRRMFISNYHGLCRRILSLYGYLINPALKEINMFKAIGETDAKFDEFLDREEIDLSEAQVDVVKRFGQAVSECDEEALKNSLNQYNEILISKFIEKKSITYNGYISLTMHLLEKNKELLNFYQKLFPVVVIDEFQDTNYLSWCFVKSFINDDTKLFFVGDPLQRIYGFIGAVPKLMNVAADELDMVQMRLEKNYRFKDNLSMLSLDRNIRSNALNCKSPVICSDAIVNLHISDSHEKECEWIADNVASLLKNDSKQKTSILVQQRGVGIDMIMKEFDQRDISYFYALFTDDDEIYVAYHFNALEVFRKQIDRSRYHRVSKSVLNRTLSEIGFLYKGSSSKVVASLIDLTQAFFEKIIGEYAFLSDDEKYTFICDTFENRALKQNMDAIDARVFVSTVHGAKGLEWENVIIPDMEPYCFPNYYSLCGNCDFSTGRFSSGNYCRINIHNHDIDEFLEELSVFYVAVTRARKNLFFSASKSRYNNEGERKSSKISCLLTLPGIKPRLV</sequence>
<dbReference type="OrthoDB" id="9765670at2"/>
<dbReference type="InterPro" id="IPR000212">
    <property type="entry name" value="DNA_helicase_UvrD/REP"/>
</dbReference>
<dbReference type="Pfam" id="PF00580">
    <property type="entry name" value="UvrD-helicase"/>
    <property type="match status" value="1"/>
</dbReference>
<evidence type="ECO:0000256" key="8">
    <source>
        <dbReference type="ARBA" id="ARBA00034617"/>
    </source>
</evidence>
<evidence type="ECO:0000256" key="6">
    <source>
        <dbReference type="ARBA" id="ARBA00023125"/>
    </source>
</evidence>
<evidence type="ECO:0000256" key="2">
    <source>
        <dbReference type="ARBA" id="ARBA00022741"/>
    </source>
</evidence>
<keyword evidence="6" id="KW-0238">DNA-binding</keyword>
<dbReference type="GO" id="GO:0043138">
    <property type="term" value="F:3'-5' DNA helicase activity"/>
    <property type="evidence" value="ECO:0007669"/>
    <property type="project" value="UniProtKB-EC"/>
</dbReference>
<dbReference type="InterPro" id="IPR013986">
    <property type="entry name" value="DExx_box_DNA_helicase_dom_sf"/>
</dbReference>
<dbReference type="Pfam" id="PF13361">
    <property type="entry name" value="UvrD_C"/>
    <property type="match status" value="1"/>
</dbReference>
<feature type="binding site" evidence="11">
    <location>
        <begin position="34"/>
        <end position="41"/>
    </location>
    <ligand>
        <name>ATP</name>
        <dbReference type="ChEBI" id="CHEBI:30616"/>
    </ligand>
</feature>
<dbReference type="InterPro" id="IPR027417">
    <property type="entry name" value="P-loop_NTPase"/>
</dbReference>
<name>A0A1G5GU62_9FIRM</name>
<evidence type="ECO:0000259" key="12">
    <source>
        <dbReference type="PROSITE" id="PS51198"/>
    </source>
</evidence>
<evidence type="ECO:0000256" key="4">
    <source>
        <dbReference type="ARBA" id="ARBA00022806"/>
    </source>
</evidence>
<evidence type="ECO:0000313" key="13">
    <source>
        <dbReference type="EMBL" id="SCY54710.1"/>
    </source>
</evidence>
<evidence type="ECO:0000256" key="5">
    <source>
        <dbReference type="ARBA" id="ARBA00022840"/>
    </source>
</evidence>
<dbReference type="PANTHER" id="PTHR11070:SF2">
    <property type="entry name" value="ATP-DEPENDENT DNA HELICASE SRS2"/>
    <property type="match status" value="1"/>
</dbReference>
<keyword evidence="2 11" id="KW-0547">Nucleotide-binding</keyword>
<dbReference type="Gene3D" id="3.40.50.300">
    <property type="entry name" value="P-loop containing nucleotide triphosphate hydrolases"/>
    <property type="match status" value="2"/>
</dbReference>
<keyword evidence="7" id="KW-0413">Isomerase</keyword>
<dbReference type="Gene3D" id="1.10.10.160">
    <property type="match status" value="1"/>
</dbReference>
<keyword evidence="5 11" id="KW-0067">ATP-binding</keyword>
<dbReference type="RefSeq" id="WP_074463407.1">
    <property type="nucleotide sequence ID" value="NZ_FMUR01000024.1"/>
</dbReference>
<dbReference type="GO" id="GO:0005524">
    <property type="term" value="F:ATP binding"/>
    <property type="evidence" value="ECO:0007669"/>
    <property type="project" value="UniProtKB-UniRule"/>
</dbReference>
<evidence type="ECO:0000256" key="7">
    <source>
        <dbReference type="ARBA" id="ARBA00023235"/>
    </source>
</evidence>
<evidence type="ECO:0000256" key="10">
    <source>
        <dbReference type="ARBA" id="ARBA00048988"/>
    </source>
</evidence>
<evidence type="ECO:0000256" key="9">
    <source>
        <dbReference type="ARBA" id="ARBA00034808"/>
    </source>
</evidence>
<gene>
    <name evidence="13" type="ORF">SAMN02910451_03038</name>
</gene>
<dbReference type="InterPro" id="IPR014016">
    <property type="entry name" value="UvrD-like_ATP-bd"/>
</dbReference>